<evidence type="ECO:0000256" key="1">
    <source>
        <dbReference type="ARBA" id="ARBA00001971"/>
    </source>
</evidence>
<evidence type="ECO:0000256" key="7">
    <source>
        <dbReference type="ARBA" id="ARBA00022692"/>
    </source>
</evidence>
<accession>A0A1Y5SHK3</accession>
<evidence type="ECO:0000256" key="13">
    <source>
        <dbReference type="SAM" id="Phobius"/>
    </source>
</evidence>
<dbReference type="Pfam" id="PF01292">
    <property type="entry name" value="Ni_hydr_CYTB"/>
    <property type="match status" value="1"/>
</dbReference>
<dbReference type="GO" id="GO:0008863">
    <property type="term" value="F:formate dehydrogenase (NAD+) activity"/>
    <property type="evidence" value="ECO:0007669"/>
    <property type="project" value="InterPro"/>
</dbReference>
<name>A0A1Y5SHK3_9RHOB</name>
<dbReference type="RefSeq" id="WP_085853762.1">
    <property type="nucleotide sequence ID" value="NZ_FOPF01000004.1"/>
</dbReference>
<evidence type="ECO:0000256" key="3">
    <source>
        <dbReference type="ARBA" id="ARBA00010747"/>
    </source>
</evidence>
<dbReference type="InterPro" id="IPR006471">
    <property type="entry name" value="Formate_DH_gsu"/>
</dbReference>
<feature type="transmembrane region" description="Helical" evidence="13">
    <location>
        <begin position="169"/>
        <end position="191"/>
    </location>
</feature>
<dbReference type="Gene3D" id="1.20.950.20">
    <property type="entry name" value="Transmembrane di-heme cytochromes, Chain C"/>
    <property type="match status" value="1"/>
</dbReference>
<dbReference type="InterPro" id="IPR011577">
    <property type="entry name" value="Cyt_b561_bac/Ni-Hgenase"/>
</dbReference>
<dbReference type="GO" id="GO:0046872">
    <property type="term" value="F:metal ion binding"/>
    <property type="evidence" value="ECO:0007669"/>
    <property type="project" value="UniProtKB-KW"/>
</dbReference>
<evidence type="ECO:0000256" key="6">
    <source>
        <dbReference type="ARBA" id="ARBA00022617"/>
    </source>
</evidence>
<keyword evidence="11" id="KW-0408">Iron</keyword>
<keyword evidence="10 13" id="KW-1133">Transmembrane helix</keyword>
<dbReference type="OrthoDB" id="9790598at2"/>
<feature type="transmembrane region" description="Helical" evidence="13">
    <location>
        <begin position="347"/>
        <end position="371"/>
    </location>
</feature>
<dbReference type="Proteomes" id="UP000193870">
    <property type="component" value="Unassembled WGS sequence"/>
</dbReference>
<comment type="cofactor">
    <cofactor evidence="1">
        <name>heme</name>
        <dbReference type="ChEBI" id="CHEBI:30413"/>
    </cofactor>
</comment>
<dbReference type="EMBL" id="FWFV01000004">
    <property type="protein sequence ID" value="SLN41008.1"/>
    <property type="molecule type" value="Genomic_DNA"/>
</dbReference>
<protein>
    <submittedName>
        <fullName evidence="15">Formate dehydrogenase, nitrate-inducible, cytochrome b556(Fdn) subunit</fullName>
    </submittedName>
</protein>
<dbReference type="AlphaFoldDB" id="A0A1Y5SHK3"/>
<dbReference type="InterPro" id="IPR051817">
    <property type="entry name" value="FDH_cytochrome_b556_subunit"/>
</dbReference>
<dbReference type="NCBIfam" id="TIGR01583">
    <property type="entry name" value="formate-DH-gamm"/>
    <property type="match status" value="1"/>
</dbReference>
<sequence>MTMTHAAGAGAPPSTGGAGYRIGGAIVALVLLVLLAVQVFEIFDDDARTIPEYRWGTPPISNVQSGLSGVGTDELLRERATLQGPREVFGPSPENQRTYQVGSETQMISEEIETPSALQTLAWSDPSRETLPMVRGTDRVEGISSLPYVGAEVYERPFARDWRLGMADFATHLGALAILGFAFLLAAFLAIRGRVPISSGKSGRKVERFGFIERATHWMTSGSFVMLALTGIVIAYGDTLILPFGDYVLGQTGWLATWGHMMFFPPFALGILTMFILWIRDALPSKLDLQWLKQGGGLFRDDVHPSARRFNAGQKLIFWSVILGGGILVLSGITLMFPFFWLDINGMGWVMLTHAIVAVLMIAVILGHIYIGSVGMQGAFWAMWTGDVDRNMAAEHHDLWLEEIDRKRGPAE</sequence>
<evidence type="ECO:0000313" key="16">
    <source>
        <dbReference type="Proteomes" id="UP000193870"/>
    </source>
</evidence>
<dbReference type="STRING" id="315423.SAMN04488020_104140"/>
<reference evidence="15 16" key="1">
    <citation type="submission" date="2017-03" db="EMBL/GenBank/DDBJ databases">
        <authorList>
            <person name="Afonso C.L."/>
            <person name="Miller P.J."/>
            <person name="Scott M.A."/>
            <person name="Spackman E."/>
            <person name="Goraichik I."/>
            <person name="Dimitrov K.M."/>
            <person name="Suarez D.L."/>
            <person name="Swayne D.E."/>
        </authorList>
    </citation>
    <scope>NUCLEOTIDE SEQUENCE [LARGE SCALE GENOMIC DNA]</scope>
    <source>
        <strain evidence="15 16">CECT 7066</strain>
    </source>
</reference>
<keyword evidence="8" id="KW-0479">Metal-binding</keyword>
<dbReference type="GO" id="GO:0036397">
    <property type="term" value="F:formate dehydrogenase (quinone) activity"/>
    <property type="evidence" value="ECO:0007669"/>
    <property type="project" value="TreeGrafter"/>
</dbReference>
<keyword evidence="16" id="KW-1185">Reference proteome</keyword>
<feature type="transmembrane region" description="Helical" evidence="13">
    <location>
        <begin position="257"/>
        <end position="279"/>
    </location>
</feature>
<evidence type="ECO:0000256" key="5">
    <source>
        <dbReference type="ARBA" id="ARBA00022475"/>
    </source>
</evidence>
<keyword evidence="6" id="KW-0349">Heme</keyword>
<gene>
    <name evidence="15" type="primary">fdnI</name>
    <name evidence="15" type="ORF">PAM7066_01763</name>
</gene>
<dbReference type="InterPro" id="IPR016174">
    <property type="entry name" value="Di-haem_cyt_TM"/>
</dbReference>
<proteinExistence type="inferred from homology"/>
<dbReference type="PANTHER" id="PTHR30074">
    <property type="entry name" value="FORMATE DEHYDROGENASE, NITRATE-INDUCIBLE, CYTOCHROME B556 FDN SUBUNIT"/>
    <property type="match status" value="1"/>
</dbReference>
<keyword evidence="12 13" id="KW-0472">Membrane</keyword>
<evidence type="ECO:0000313" key="15">
    <source>
        <dbReference type="EMBL" id="SLN41008.1"/>
    </source>
</evidence>
<dbReference type="GO" id="GO:0009326">
    <property type="term" value="C:formate dehydrogenase complex"/>
    <property type="evidence" value="ECO:0007669"/>
    <property type="project" value="InterPro"/>
</dbReference>
<dbReference type="GO" id="GO:0009055">
    <property type="term" value="F:electron transfer activity"/>
    <property type="evidence" value="ECO:0007669"/>
    <property type="project" value="InterPro"/>
</dbReference>
<evidence type="ECO:0000256" key="8">
    <source>
        <dbReference type="ARBA" id="ARBA00022723"/>
    </source>
</evidence>
<comment type="similarity">
    <text evidence="3">Belongs to the formate dehydrogenase gamma subunit family.</text>
</comment>
<evidence type="ECO:0000256" key="10">
    <source>
        <dbReference type="ARBA" id="ARBA00022989"/>
    </source>
</evidence>
<feature type="transmembrane region" description="Helical" evidence="13">
    <location>
        <begin position="20"/>
        <end position="40"/>
    </location>
</feature>
<feature type="transmembrane region" description="Helical" evidence="13">
    <location>
        <begin position="316"/>
        <end position="341"/>
    </location>
</feature>
<keyword evidence="4" id="KW-0813">Transport</keyword>
<evidence type="ECO:0000259" key="14">
    <source>
        <dbReference type="Pfam" id="PF01292"/>
    </source>
</evidence>
<keyword evidence="5" id="KW-1003">Cell membrane</keyword>
<evidence type="ECO:0000256" key="11">
    <source>
        <dbReference type="ARBA" id="ARBA00023004"/>
    </source>
</evidence>
<dbReference type="GO" id="GO:0022904">
    <property type="term" value="P:respiratory electron transport chain"/>
    <property type="evidence" value="ECO:0007669"/>
    <property type="project" value="InterPro"/>
</dbReference>
<evidence type="ECO:0000256" key="12">
    <source>
        <dbReference type="ARBA" id="ARBA00023136"/>
    </source>
</evidence>
<keyword evidence="7 13" id="KW-0812">Transmembrane</keyword>
<dbReference type="GO" id="GO:0015944">
    <property type="term" value="P:formate oxidation"/>
    <property type="evidence" value="ECO:0007669"/>
    <property type="project" value="TreeGrafter"/>
</dbReference>
<feature type="domain" description="Cytochrome b561 bacterial/Ni-hydrogenase" evidence="14">
    <location>
        <begin position="208"/>
        <end position="386"/>
    </location>
</feature>
<dbReference type="GO" id="GO:0009061">
    <property type="term" value="P:anaerobic respiration"/>
    <property type="evidence" value="ECO:0007669"/>
    <property type="project" value="TreeGrafter"/>
</dbReference>
<evidence type="ECO:0000256" key="4">
    <source>
        <dbReference type="ARBA" id="ARBA00022448"/>
    </source>
</evidence>
<dbReference type="PANTHER" id="PTHR30074:SF6">
    <property type="entry name" value="FORMATE DEHYDROGENASE GAMMA SUBUNIT"/>
    <property type="match status" value="1"/>
</dbReference>
<dbReference type="SUPFAM" id="SSF81342">
    <property type="entry name" value="Transmembrane di-heme cytochromes"/>
    <property type="match status" value="1"/>
</dbReference>
<keyword evidence="9" id="KW-0249">Electron transport</keyword>
<evidence type="ECO:0000256" key="9">
    <source>
        <dbReference type="ARBA" id="ARBA00022982"/>
    </source>
</evidence>
<comment type="subcellular location">
    <subcellularLocation>
        <location evidence="2">Cell membrane</location>
        <topology evidence="2">Multi-pass membrane protein</topology>
    </subcellularLocation>
</comment>
<feature type="transmembrane region" description="Helical" evidence="13">
    <location>
        <begin position="218"/>
        <end position="237"/>
    </location>
</feature>
<organism evidence="15 16">
    <name type="scientific">Palleronia marisminoris</name>
    <dbReference type="NCBI Taxonomy" id="315423"/>
    <lineage>
        <taxon>Bacteria</taxon>
        <taxon>Pseudomonadati</taxon>
        <taxon>Pseudomonadota</taxon>
        <taxon>Alphaproteobacteria</taxon>
        <taxon>Rhodobacterales</taxon>
        <taxon>Roseobacteraceae</taxon>
        <taxon>Palleronia</taxon>
    </lineage>
</organism>
<evidence type="ECO:0000256" key="2">
    <source>
        <dbReference type="ARBA" id="ARBA00004651"/>
    </source>
</evidence>
<dbReference type="GO" id="GO:0005886">
    <property type="term" value="C:plasma membrane"/>
    <property type="evidence" value="ECO:0007669"/>
    <property type="project" value="UniProtKB-SubCell"/>
</dbReference>